<gene>
    <name evidence="5" type="ORF">LVY72_11395</name>
</gene>
<dbReference type="Proteomes" id="UP001165368">
    <property type="component" value="Unassembled WGS sequence"/>
</dbReference>
<keyword evidence="1 3" id="KW-0560">Oxidoreductase</keyword>
<dbReference type="InterPro" id="IPR029510">
    <property type="entry name" value="Ald_DH_CS_GLU"/>
</dbReference>
<dbReference type="CDD" id="cd07112">
    <property type="entry name" value="ALDH_GABALDH-PuuC"/>
    <property type="match status" value="1"/>
</dbReference>
<dbReference type="SUPFAM" id="SSF53720">
    <property type="entry name" value="ALDH-like"/>
    <property type="match status" value="1"/>
</dbReference>
<evidence type="ECO:0000313" key="5">
    <source>
        <dbReference type="EMBL" id="MCG2622517.1"/>
    </source>
</evidence>
<dbReference type="Gene3D" id="3.40.309.10">
    <property type="entry name" value="Aldehyde Dehydrogenase, Chain A, domain 2"/>
    <property type="match status" value="1"/>
</dbReference>
<dbReference type="InterPro" id="IPR016162">
    <property type="entry name" value="Ald_DH_N"/>
</dbReference>
<dbReference type="PROSITE" id="PS00687">
    <property type="entry name" value="ALDEHYDE_DEHYDR_GLU"/>
    <property type="match status" value="1"/>
</dbReference>
<dbReference type="InterPro" id="IPR015590">
    <property type="entry name" value="Aldehyde_DH_dom"/>
</dbReference>
<feature type="domain" description="Aldehyde dehydrogenase" evidence="4">
    <location>
        <begin position="35"/>
        <end position="491"/>
    </location>
</feature>
<comment type="caution">
    <text evidence="5">The sequence shown here is derived from an EMBL/GenBank/DDBJ whole genome shotgun (WGS) entry which is preliminary data.</text>
</comment>
<evidence type="ECO:0000313" key="6">
    <source>
        <dbReference type="Proteomes" id="UP001165368"/>
    </source>
</evidence>
<dbReference type="InterPro" id="IPR016161">
    <property type="entry name" value="Ald_DH/histidinol_DH"/>
</dbReference>
<proteinExistence type="inferred from homology"/>
<accession>A0ABS9L752</accession>
<protein>
    <submittedName>
        <fullName evidence="5">Aldehyde dehydrogenase</fullName>
    </submittedName>
</protein>
<dbReference type="Pfam" id="PF00171">
    <property type="entry name" value="Aldedh"/>
    <property type="match status" value="1"/>
</dbReference>
<dbReference type="InterPro" id="IPR016163">
    <property type="entry name" value="Ald_DH_C"/>
</dbReference>
<evidence type="ECO:0000259" key="4">
    <source>
        <dbReference type="Pfam" id="PF00171"/>
    </source>
</evidence>
<evidence type="ECO:0000256" key="3">
    <source>
        <dbReference type="RuleBase" id="RU003345"/>
    </source>
</evidence>
<dbReference type="EMBL" id="JAKLTQ010000007">
    <property type="protein sequence ID" value="MCG2622517.1"/>
    <property type="molecule type" value="Genomic_DNA"/>
</dbReference>
<evidence type="ECO:0000256" key="2">
    <source>
        <dbReference type="PROSITE-ProRule" id="PRU10007"/>
    </source>
</evidence>
<name>A0ABS9L752_9MICC</name>
<dbReference type="PANTHER" id="PTHR11699">
    <property type="entry name" value="ALDEHYDE DEHYDROGENASE-RELATED"/>
    <property type="match status" value="1"/>
</dbReference>
<evidence type="ECO:0000256" key="1">
    <source>
        <dbReference type="ARBA" id="ARBA00023002"/>
    </source>
</evidence>
<organism evidence="5 6">
    <name type="scientific">Arthrobacter hankyongi</name>
    <dbReference type="NCBI Taxonomy" id="2904801"/>
    <lineage>
        <taxon>Bacteria</taxon>
        <taxon>Bacillati</taxon>
        <taxon>Actinomycetota</taxon>
        <taxon>Actinomycetes</taxon>
        <taxon>Micrococcales</taxon>
        <taxon>Micrococcaceae</taxon>
        <taxon>Arthrobacter</taxon>
    </lineage>
</organism>
<dbReference type="RefSeq" id="WP_237820901.1">
    <property type="nucleotide sequence ID" value="NZ_JAKLTQ010000007.1"/>
</dbReference>
<keyword evidence="6" id="KW-1185">Reference proteome</keyword>
<dbReference type="Gene3D" id="3.40.605.10">
    <property type="entry name" value="Aldehyde Dehydrogenase, Chain A, domain 1"/>
    <property type="match status" value="1"/>
</dbReference>
<comment type="similarity">
    <text evidence="3">Belongs to the aldehyde dehydrogenase family.</text>
</comment>
<sequence length="496" mass="52797">MPNHTLEDWQARAERLDIPHRAFIDGQHADALSGATFPSINPANGKALADVASCNGADVDRAVAAARASFADRRWAGQPLAARKRVMTGIAEGLRKNAEELALLDSLDMGKRVTDAYELDVPFSASLFDFYGEAIDKVNGEVVAMDEGVQATVAKEPLGVVGAVVPWNYPVDMAAWKLAPAIAAGNSVVLKPAEQSPLSAIRLAEIFAEAGLPDGVVNVVPGFGESAGQAIGRHPDIDTLVFTGSTGVGKLFQRYAGESNMKQVWLECGGKSANLVFADVEDLEKAAESAAFDVFFNQGEVCSSHSRVLVQSEVHAEFVAHLGRIAARYYPGDPLDPASGMGALVTAAHTDRVEGFISRAAREFDLVTGGRRLTISGSDCYLEPTVIDNVHPDSELGQHEVFGPVLAVIPFDTEEEAVRIANATPFGLAASLWTSSISRAHRVSRRLVAGTVSINTTDAFGARTPFGGFKASGYGRDLSLHALDKYQGLKTTWTAY</sequence>
<feature type="active site" evidence="2">
    <location>
        <position position="267"/>
    </location>
</feature>
<reference evidence="5" key="1">
    <citation type="submission" date="2022-01" db="EMBL/GenBank/DDBJ databases">
        <authorList>
            <person name="Jo J.-H."/>
            <person name="Im W.-T."/>
        </authorList>
    </citation>
    <scope>NUCLEOTIDE SEQUENCE</scope>
    <source>
        <strain evidence="5">I2-34</strain>
    </source>
</reference>